<evidence type="ECO:0000259" key="8">
    <source>
        <dbReference type="SMART" id="SM00911"/>
    </source>
</evidence>
<organism evidence="9 10">
    <name type="scientific">Sphingomonas gilva</name>
    <dbReference type="NCBI Taxonomy" id="2305907"/>
    <lineage>
        <taxon>Bacteria</taxon>
        <taxon>Pseudomonadati</taxon>
        <taxon>Pseudomonadota</taxon>
        <taxon>Alphaproteobacteria</taxon>
        <taxon>Sphingomonadales</taxon>
        <taxon>Sphingomonadaceae</taxon>
        <taxon>Sphingomonas</taxon>
    </lineage>
</organism>
<evidence type="ECO:0000313" key="10">
    <source>
        <dbReference type="Proteomes" id="UP000266693"/>
    </source>
</evidence>
<comment type="caution">
    <text evidence="9">The sequence shown here is derived from an EMBL/GenBank/DDBJ whole genome shotgun (WGS) entry which is preliminary data.</text>
</comment>
<dbReference type="OrthoDB" id="9760752at2"/>
<dbReference type="AlphaFoldDB" id="A0A396RML1"/>
<dbReference type="EC" id="2.7.13.3" evidence="2"/>
<evidence type="ECO:0000256" key="4">
    <source>
        <dbReference type="ARBA" id="ARBA00022679"/>
    </source>
</evidence>
<comment type="catalytic activity">
    <reaction evidence="1">
        <text>ATP + protein L-histidine = ADP + protein N-phospho-L-histidine.</text>
        <dbReference type="EC" id="2.7.13.3"/>
    </reaction>
</comment>
<dbReference type="EMBL" id="QWLV01000003">
    <property type="protein sequence ID" value="RHW17539.1"/>
    <property type="molecule type" value="Genomic_DNA"/>
</dbReference>
<evidence type="ECO:0000256" key="7">
    <source>
        <dbReference type="ARBA" id="ARBA00022840"/>
    </source>
</evidence>
<feature type="domain" description="Signal transduction histidine kinase HWE region" evidence="8">
    <location>
        <begin position="34"/>
        <end position="115"/>
    </location>
</feature>
<dbReference type="SMART" id="SM00911">
    <property type="entry name" value="HWE_HK"/>
    <property type="match status" value="1"/>
</dbReference>
<name>A0A396RML1_9SPHN</name>
<keyword evidence="3" id="KW-0597">Phosphoprotein</keyword>
<dbReference type="GO" id="GO:0004673">
    <property type="term" value="F:protein histidine kinase activity"/>
    <property type="evidence" value="ECO:0007669"/>
    <property type="project" value="UniProtKB-EC"/>
</dbReference>
<evidence type="ECO:0000256" key="6">
    <source>
        <dbReference type="ARBA" id="ARBA00022777"/>
    </source>
</evidence>
<proteinExistence type="predicted"/>
<keyword evidence="7" id="KW-0067">ATP-binding</keyword>
<keyword evidence="10" id="KW-1185">Reference proteome</keyword>
<evidence type="ECO:0000313" key="9">
    <source>
        <dbReference type="EMBL" id="RHW17539.1"/>
    </source>
</evidence>
<keyword evidence="5" id="KW-0547">Nucleotide-binding</keyword>
<keyword evidence="4" id="KW-0808">Transferase</keyword>
<protein>
    <recommendedName>
        <fullName evidence="2">histidine kinase</fullName>
        <ecNumber evidence="2">2.7.13.3</ecNumber>
    </recommendedName>
</protein>
<dbReference type="Proteomes" id="UP000266693">
    <property type="component" value="Unassembled WGS sequence"/>
</dbReference>
<evidence type="ECO:0000256" key="2">
    <source>
        <dbReference type="ARBA" id="ARBA00012438"/>
    </source>
</evidence>
<evidence type="ECO:0000256" key="1">
    <source>
        <dbReference type="ARBA" id="ARBA00000085"/>
    </source>
</evidence>
<dbReference type="GO" id="GO:0005524">
    <property type="term" value="F:ATP binding"/>
    <property type="evidence" value="ECO:0007669"/>
    <property type="project" value="UniProtKB-KW"/>
</dbReference>
<keyword evidence="6" id="KW-0418">Kinase</keyword>
<dbReference type="InterPro" id="IPR011102">
    <property type="entry name" value="Sig_transdc_His_kinase_HWE"/>
</dbReference>
<reference evidence="9 10" key="1">
    <citation type="submission" date="2018-08" db="EMBL/GenBank/DDBJ databases">
        <title>The multiple taxonomic identification of Sphingomonas gilva.</title>
        <authorList>
            <person name="Zhu D."/>
            <person name="Zheng S."/>
        </authorList>
    </citation>
    <scope>NUCLEOTIDE SEQUENCE [LARGE SCALE GENOMIC DNA]</scope>
    <source>
        <strain evidence="9 10">ZDH117</strain>
    </source>
</reference>
<sequence>MLPECGLSLGAEDAGRWRGRVAELERLLEQERHEAGYRVRNILSVIRSIARRRDADCIDVDDYHTLLDGRLASFCRAQVALLRNPKKGVELGAMVGDELLAAGMRLDHAHLPAAPLFLSDRAVGIVALVLHELVGLMDDADDLTVGWNRSEAVRIDWRARFGRDAETIDSGFLREIVEQAIRYELSGEGVLQIEDGWLTCRIVLPVGCDATGAPPLQ</sequence>
<dbReference type="Pfam" id="PF07536">
    <property type="entry name" value="HWE_HK"/>
    <property type="match status" value="1"/>
</dbReference>
<gene>
    <name evidence="9" type="ORF">D1610_08750</name>
</gene>
<accession>A0A396RML1</accession>
<evidence type="ECO:0000256" key="3">
    <source>
        <dbReference type="ARBA" id="ARBA00022553"/>
    </source>
</evidence>
<evidence type="ECO:0000256" key="5">
    <source>
        <dbReference type="ARBA" id="ARBA00022741"/>
    </source>
</evidence>